<sequence length="128" mass="14414">MHRPHSNGGDLPVTTPLVWIRGNPDPNPILSGIKASCDRRALRERMMMMDKAQEGQQQQQAAAAARVVHSQVRRIKQEEDERVKVHETYQHHVAEMRLVLRRDLGRQRSRSPLGRAARPGAISIGGDS</sequence>
<reference evidence="2" key="1">
    <citation type="submission" date="2020-05" db="EMBL/GenBank/DDBJ databases">
        <title>WGS assembly of Panicum virgatum.</title>
        <authorList>
            <person name="Lovell J.T."/>
            <person name="Jenkins J."/>
            <person name="Shu S."/>
            <person name="Juenger T.E."/>
            <person name="Schmutz J."/>
        </authorList>
    </citation>
    <scope>NUCLEOTIDE SEQUENCE</scope>
    <source>
        <strain evidence="2">AP13</strain>
    </source>
</reference>
<comment type="caution">
    <text evidence="2">The sequence shown here is derived from an EMBL/GenBank/DDBJ whole genome shotgun (WGS) entry which is preliminary data.</text>
</comment>
<protein>
    <submittedName>
        <fullName evidence="2">Uncharacterized protein</fullName>
    </submittedName>
</protein>
<dbReference type="PANTHER" id="PTHR34780">
    <property type="entry name" value="OS08G0427800 PROTEIN"/>
    <property type="match status" value="1"/>
</dbReference>
<evidence type="ECO:0000256" key="1">
    <source>
        <dbReference type="SAM" id="MobiDB-lite"/>
    </source>
</evidence>
<name>A0A8T0XW43_PANVG</name>
<dbReference type="AlphaFoldDB" id="A0A8T0XW43"/>
<evidence type="ECO:0000313" key="2">
    <source>
        <dbReference type="EMBL" id="KAG2661343.1"/>
    </source>
</evidence>
<evidence type="ECO:0000313" key="3">
    <source>
        <dbReference type="Proteomes" id="UP000823388"/>
    </source>
</evidence>
<dbReference type="EMBL" id="CM029037">
    <property type="protein sequence ID" value="KAG2661343.1"/>
    <property type="molecule type" value="Genomic_DNA"/>
</dbReference>
<keyword evidence="3" id="KW-1185">Reference proteome</keyword>
<accession>A0A8T0XW43</accession>
<organism evidence="2 3">
    <name type="scientific">Panicum virgatum</name>
    <name type="common">Blackwell switchgrass</name>
    <dbReference type="NCBI Taxonomy" id="38727"/>
    <lineage>
        <taxon>Eukaryota</taxon>
        <taxon>Viridiplantae</taxon>
        <taxon>Streptophyta</taxon>
        <taxon>Embryophyta</taxon>
        <taxon>Tracheophyta</taxon>
        <taxon>Spermatophyta</taxon>
        <taxon>Magnoliopsida</taxon>
        <taxon>Liliopsida</taxon>
        <taxon>Poales</taxon>
        <taxon>Poaceae</taxon>
        <taxon>PACMAD clade</taxon>
        <taxon>Panicoideae</taxon>
        <taxon>Panicodae</taxon>
        <taxon>Paniceae</taxon>
        <taxon>Panicinae</taxon>
        <taxon>Panicum</taxon>
        <taxon>Panicum sect. Hiantes</taxon>
    </lineage>
</organism>
<proteinExistence type="predicted"/>
<dbReference type="Proteomes" id="UP000823388">
    <property type="component" value="Chromosome 1K"/>
</dbReference>
<gene>
    <name evidence="2" type="ORF">PVAP13_1KG500300</name>
</gene>
<feature type="region of interest" description="Disordered" evidence="1">
    <location>
        <begin position="105"/>
        <end position="128"/>
    </location>
</feature>
<dbReference type="PANTHER" id="PTHR34780:SF5">
    <property type="entry name" value="OS02G0733900 PROTEIN"/>
    <property type="match status" value="1"/>
</dbReference>
<dbReference type="OrthoDB" id="1879501at2759"/>